<evidence type="ECO:0000259" key="1">
    <source>
        <dbReference type="Pfam" id="PF12500"/>
    </source>
</evidence>
<keyword evidence="3" id="KW-0328">Glycosyltransferase</keyword>
<dbReference type="CDD" id="cd06223">
    <property type="entry name" value="PRTases_typeI"/>
    <property type="match status" value="1"/>
</dbReference>
<dbReference type="InterPro" id="IPR011214">
    <property type="entry name" value="UCP020967"/>
</dbReference>
<evidence type="ECO:0000313" key="4">
    <source>
        <dbReference type="Proteomes" id="UP000664277"/>
    </source>
</evidence>
<dbReference type="Pfam" id="PF15609">
    <property type="entry name" value="PRTase_2"/>
    <property type="match status" value="1"/>
</dbReference>
<evidence type="ECO:0000313" key="3">
    <source>
        <dbReference type="EMBL" id="MBN8662434.1"/>
    </source>
</evidence>
<sequence length="389" mass="42670">MTQHLSNASAQTRRVELSTGVIEVDVHEALMPLDELCGFAARRNPKRGFLFVSKVLGKHIPVRPSLMLAVHEQLAGQVPVDLPGPIVVVGMAETATCLGQGVFEAFKRMSGRDDVVFIHSTRYNLDRTKVLEFKEEHCHAADHIMYLPEMPLDAQMFQQARSIVLVDDEASTGKTFVNLTQAFKQAIPSIERAVTAVITDWRGPERTNATHQAMPVPCIGVAMLKGEYRFQASPNLAAMEMPKATGNGANKDRLLPRNHGRLGTSGLFELPPSVKVFAESGLRRFGGAPVLVLGTGEFSFPPFRLAMHMEEMGMDVCFQTTTRSPIIPMPGTAILSAMEFGDNYDDGIANYVYNVTPGMYAGVVIAHETPTRSIDRVLLAELEAFCVEI</sequence>
<name>A0A8J7P9V0_9BACT</name>
<dbReference type="AlphaFoldDB" id="A0A8J7P9V0"/>
<protein>
    <submittedName>
        <fullName evidence="3">Phosphoribosyltransferase domain-containing protein</fullName>
    </submittedName>
</protein>
<dbReference type="InterPro" id="IPR041688">
    <property type="entry name" value="PRTase_2"/>
</dbReference>
<dbReference type="Pfam" id="PF12500">
    <property type="entry name" value="TRSP"/>
    <property type="match status" value="1"/>
</dbReference>
<dbReference type="PIRSF" id="PIRSF020967">
    <property type="entry name" value="UCP020967"/>
    <property type="match status" value="1"/>
</dbReference>
<keyword evidence="3" id="KW-0808">Transferase</keyword>
<dbReference type="InterPro" id="IPR000836">
    <property type="entry name" value="PRTase_dom"/>
</dbReference>
<dbReference type="InterPro" id="IPR022537">
    <property type="entry name" value="TRSP_dom"/>
</dbReference>
<feature type="domain" description="Orotate phosphoribosyltransferase-like" evidence="2">
    <location>
        <begin position="36"/>
        <end position="227"/>
    </location>
</feature>
<dbReference type="Proteomes" id="UP000664277">
    <property type="component" value="Unassembled WGS sequence"/>
</dbReference>
<gene>
    <name evidence="3" type="ORF">J0M35_18840</name>
</gene>
<evidence type="ECO:0000259" key="2">
    <source>
        <dbReference type="Pfam" id="PF15609"/>
    </source>
</evidence>
<reference evidence="3" key="1">
    <citation type="submission" date="2021-02" db="EMBL/GenBank/DDBJ databases">
        <title>Genome-Resolved Metagenomics of a Microbial Community Performing Photosynthetic Biological Nutrient Removal.</title>
        <authorList>
            <person name="Mcdaniel E.A."/>
        </authorList>
    </citation>
    <scope>NUCLEOTIDE SEQUENCE</scope>
    <source>
        <strain evidence="3">UWPOB_OBS1</strain>
    </source>
</reference>
<accession>A0A8J7P9V0</accession>
<dbReference type="SUPFAM" id="SSF53271">
    <property type="entry name" value="PRTase-like"/>
    <property type="match status" value="1"/>
</dbReference>
<comment type="caution">
    <text evidence="3">The sequence shown here is derived from an EMBL/GenBank/DDBJ whole genome shotgun (WGS) entry which is preliminary data.</text>
</comment>
<dbReference type="EMBL" id="JAFLCK010000038">
    <property type="protein sequence ID" value="MBN8662434.1"/>
    <property type="molecule type" value="Genomic_DNA"/>
</dbReference>
<proteinExistence type="predicted"/>
<dbReference type="Gene3D" id="3.40.50.2020">
    <property type="match status" value="1"/>
</dbReference>
<organism evidence="3 4">
    <name type="scientific">Candidatus Obscuribacter phosphatis</name>
    <dbReference type="NCBI Taxonomy" id="1906157"/>
    <lineage>
        <taxon>Bacteria</taxon>
        <taxon>Bacillati</taxon>
        <taxon>Candidatus Melainabacteria</taxon>
        <taxon>Candidatus Obscuribacterales</taxon>
        <taxon>Candidatus Obscuribacteraceae</taxon>
        <taxon>Candidatus Obscuribacter</taxon>
    </lineage>
</organism>
<dbReference type="GO" id="GO:0016757">
    <property type="term" value="F:glycosyltransferase activity"/>
    <property type="evidence" value="ECO:0007669"/>
    <property type="project" value="UniProtKB-KW"/>
</dbReference>
<dbReference type="InterPro" id="IPR029057">
    <property type="entry name" value="PRTase-like"/>
</dbReference>
<feature type="domain" description="TRSP" evidence="1">
    <location>
        <begin position="286"/>
        <end position="373"/>
    </location>
</feature>